<dbReference type="AlphaFoldDB" id="A0A8H5B9G2"/>
<proteinExistence type="predicted"/>
<name>A0A8H5B9G2_9AGAR</name>
<dbReference type="EMBL" id="JAACJM010000450">
    <property type="protein sequence ID" value="KAF5318323.1"/>
    <property type="molecule type" value="Genomic_DNA"/>
</dbReference>
<feature type="region of interest" description="Disordered" evidence="1">
    <location>
        <begin position="54"/>
        <end position="97"/>
    </location>
</feature>
<evidence type="ECO:0000313" key="3">
    <source>
        <dbReference type="Proteomes" id="UP000559256"/>
    </source>
</evidence>
<organism evidence="2 3">
    <name type="scientific">Tetrapyrgos nigripes</name>
    <dbReference type="NCBI Taxonomy" id="182062"/>
    <lineage>
        <taxon>Eukaryota</taxon>
        <taxon>Fungi</taxon>
        <taxon>Dikarya</taxon>
        <taxon>Basidiomycota</taxon>
        <taxon>Agaricomycotina</taxon>
        <taxon>Agaricomycetes</taxon>
        <taxon>Agaricomycetidae</taxon>
        <taxon>Agaricales</taxon>
        <taxon>Marasmiineae</taxon>
        <taxon>Marasmiaceae</taxon>
        <taxon>Tetrapyrgos</taxon>
    </lineage>
</organism>
<evidence type="ECO:0000256" key="1">
    <source>
        <dbReference type="SAM" id="MobiDB-lite"/>
    </source>
</evidence>
<feature type="compositionally biased region" description="Low complexity" evidence="1">
    <location>
        <begin position="58"/>
        <end position="70"/>
    </location>
</feature>
<evidence type="ECO:0000313" key="2">
    <source>
        <dbReference type="EMBL" id="KAF5318323.1"/>
    </source>
</evidence>
<accession>A0A8H5B9G2</accession>
<comment type="caution">
    <text evidence="2">The sequence shown here is derived from an EMBL/GenBank/DDBJ whole genome shotgun (WGS) entry which is preliminary data.</text>
</comment>
<keyword evidence="3" id="KW-1185">Reference proteome</keyword>
<dbReference type="Proteomes" id="UP000559256">
    <property type="component" value="Unassembled WGS sequence"/>
</dbReference>
<sequence>MSKAAYVCLDDNTVEPLQNITHAGKRWASIEPYRASILQDLITTTASTNPKDCQALDSSSPNASVSSTSSPKCFQHAPRPVPAKLCSPPSQPGVSAGRRRRHWRCSWPSLGNLLSIVTPNLVVLYEGILKHTPESSIPADRDYGSTLGWKRVTPYVNETSRPARP</sequence>
<reference evidence="2 3" key="1">
    <citation type="journal article" date="2020" name="ISME J.">
        <title>Uncovering the hidden diversity of litter-decomposition mechanisms in mushroom-forming fungi.</title>
        <authorList>
            <person name="Floudas D."/>
            <person name="Bentzer J."/>
            <person name="Ahren D."/>
            <person name="Johansson T."/>
            <person name="Persson P."/>
            <person name="Tunlid A."/>
        </authorList>
    </citation>
    <scope>NUCLEOTIDE SEQUENCE [LARGE SCALE GENOMIC DNA]</scope>
    <source>
        <strain evidence="2 3">CBS 291.85</strain>
    </source>
</reference>
<gene>
    <name evidence="2" type="ORF">D9758_018287</name>
</gene>
<protein>
    <submittedName>
        <fullName evidence="2">Uncharacterized protein</fullName>
    </submittedName>
</protein>